<dbReference type="RefSeq" id="XP_022254954.1">
    <property type="nucleotide sequence ID" value="XM_022399246.1"/>
</dbReference>
<dbReference type="Pfam" id="PF03171">
    <property type="entry name" value="2OG-FeII_Oxy"/>
    <property type="match status" value="1"/>
</dbReference>
<sequence length="137" mass="15756">MFYYPPVKEDVRDSHVARFGKHTDIGTITFLFQDNSGGMEVKTKSGEWIHAIPIKDTVLVLVGDLLSVWSNGLYPATFHRLLVPNDEAQRRRERSSFVYFVVSDDDVLVQPLHSRSPTTPIKTSDYFAQRVYSIMKY</sequence>
<dbReference type="Gene3D" id="2.60.120.330">
    <property type="entry name" value="B-lactam Antibiotic, Isopenicillin N Synthase, Chain"/>
    <property type="match status" value="1"/>
</dbReference>
<dbReference type="InterPro" id="IPR027443">
    <property type="entry name" value="IPNS-like_sf"/>
</dbReference>
<dbReference type="Proteomes" id="UP000694941">
    <property type="component" value="Unplaced"/>
</dbReference>
<dbReference type="InterPro" id="IPR050231">
    <property type="entry name" value="Iron_ascorbate_oxido_reductase"/>
</dbReference>
<dbReference type="InterPro" id="IPR005123">
    <property type="entry name" value="Oxoglu/Fe-dep_dioxygenase_dom"/>
</dbReference>
<reference evidence="3" key="1">
    <citation type="submission" date="2025-08" db="UniProtKB">
        <authorList>
            <consortium name="RefSeq"/>
        </authorList>
    </citation>
    <scope>IDENTIFICATION</scope>
    <source>
        <tissue evidence="3">Muscle</tissue>
    </source>
</reference>
<organism evidence="2 3">
    <name type="scientific">Limulus polyphemus</name>
    <name type="common">Atlantic horseshoe crab</name>
    <dbReference type="NCBI Taxonomy" id="6850"/>
    <lineage>
        <taxon>Eukaryota</taxon>
        <taxon>Metazoa</taxon>
        <taxon>Ecdysozoa</taxon>
        <taxon>Arthropoda</taxon>
        <taxon>Chelicerata</taxon>
        <taxon>Merostomata</taxon>
        <taxon>Xiphosura</taxon>
        <taxon>Limulidae</taxon>
        <taxon>Limulus</taxon>
    </lineage>
</organism>
<evidence type="ECO:0000313" key="3">
    <source>
        <dbReference type="RefSeq" id="XP_022254954.1"/>
    </source>
</evidence>
<keyword evidence="2" id="KW-1185">Reference proteome</keyword>
<feature type="domain" description="Fe2OG dioxygenase" evidence="1">
    <location>
        <begin position="1"/>
        <end position="103"/>
    </location>
</feature>
<name>A0ABM1TGE8_LIMPO</name>
<dbReference type="InterPro" id="IPR044861">
    <property type="entry name" value="IPNS-like_FE2OG_OXY"/>
</dbReference>
<gene>
    <name evidence="3" type="primary">LOC111088611</name>
</gene>
<evidence type="ECO:0000313" key="2">
    <source>
        <dbReference type="Proteomes" id="UP000694941"/>
    </source>
</evidence>
<accession>A0ABM1TGE8</accession>
<dbReference type="PANTHER" id="PTHR47990">
    <property type="entry name" value="2-OXOGLUTARATE (2OG) AND FE(II)-DEPENDENT OXYGENASE SUPERFAMILY PROTEIN-RELATED"/>
    <property type="match status" value="1"/>
</dbReference>
<evidence type="ECO:0000259" key="1">
    <source>
        <dbReference type="PROSITE" id="PS51471"/>
    </source>
</evidence>
<proteinExistence type="predicted"/>
<dbReference type="GeneID" id="111088611"/>
<dbReference type="SUPFAM" id="SSF51197">
    <property type="entry name" value="Clavaminate synthase-like"/>
    <property type="match status" value="1"/>
</dbReference>
<protein>
    <submittedName>
        <fullName evidence="3">2-oxoglutarate-dependent dioxygenase mpl2-like</fullName>
    </submittedName>
</protein>
<dbReference type="PROSITE" id="PS51471">
    <property type="entry name" value="FE2OG_OXY"/>
    <property type="match status" value="1"/>
</dbReference>